<accession>A0AAD2K0U1</accession>
<proteinExistence type="predicted"/>
<evidence type="ECO:0000313" key="2">
    <source>
        <dbReference type="Proteomes" id="UP001295794"/>
    </source>
</evidence>
<organism evidence="1 2">
    <name type="scientific">Mycena citricolor</name>
    <dbReference type="NCBI Taxonomy" id="2018698"/>
    <lineage>
        <taxon>Eukaryota</taxon>
        <taxon>Fungi</taxon>
        <taxon>Dikarya</taxon>
        <taxon>Basidiomycota</taxon>
        <taxon>Agaricomycotina</taxon>
        <taxon>Agaricomycetes</taxon>
        <taxon>Agaricomycetidae</taxon>
        <taxon>Agaricales</taxon>
        <taxon>Marasmiineae</taxon>
        <taxon>Mycenaceae</taxon>
        <taxon>Mycena</taxon>
    </lineage>
</organism>
<protein>
    <submittedName>
        <fullName evidence="1">Uncharacterized protein</fullName>
    </submittedName>
</protein>
<comment type="caution">
    <text evidence="1">The sequence shown here is derived from an EMBL/GenBank/DDBJ whole genome shotgun (WGS) entry which is preliminary data.</text>
</comment>
<dbReference type="EMBL" id="CAVNYO010000183">
    <property type="protein sequence ID" value="CAK5272652.1"/>
    <property type="molecule type" value="Genomic_DNA"/>
</dbReference>
<keyword evidence="2" id="KW-1185">Reference proteome</keyword>
<reference evidence="1" key="1">
    <citation type="submission" date="2023-11" db="EMBL/GenBank/DDBJ databases">
        <authorList>
            <person name="De Vega J J."/>
            <person name="De Vega J J."/>
        </authorList>
    </citation>
    <scope>NUCLEOTIDE SEQUENCE</scope>
</reference>
<sequence>SDVALAGASTYNFEAEKESPRFEMPARTFYVDVATSDENSNVQRGSVSASRAPPN</sequence>
<feature type="non-terminal residue" evidence="1">
    <location>
        <position position="55"/>
    </location>
</feature>
<gene>
    <name evidence="1" type="ORF">MYCIT1_LOCUS18450</name>
</gene>
<name>A0AAD2K0U1_9AGAR</name>
<dbReference type="Proteomes" id="UP001295794">
    <property type="component" value="Unassembled WGS sequence"/>
</dbReference>
<evidence type="ECO:0000313" key="1">
    <source>
        <dbReference type="EMBL" id="CAK5272652.1"/>
    </source>
</evidence>
<dbReference type="AlphaFoldDB" id="A0AAD2K0U1"/>